<protein>
    <submittedName>
        <fullName evidence="1">Uncharacterized protein</fullName>
    </submittedName>
</protein>
<dbReference type="AlphaFoldDB" id="E9I012"/>
<keyword evidence="2" id="KW-1185">Reference proteome</keyword>
<evidence type="ECO:0000313" key="1">
    <source>
        <dbReference type="EMBL" id="EFX62668.1"/>
    </source>
</evidence>
<dbReference type="HOGENOM" id="CLU_1628739_0_0_1"/>
<proteinExistence type="predicted"/>
<evidence type="ECO:0000313" key="2">
    <source>
        <dbReference type="Proteomes" id="UP000000305"/>
    </source>
</evidence>
<organism evidence="1 2">
    <name type="scientific">Daphnia pulex</name>
    <name type="common">Water flea</name>
    <dbReference type="NCBI Taxonomy" id="6669"/>
    <lineage>
        <taxon>Eukaryota</taxon>
        <taxon>Metazoa</taxon>
        <taxon>Ecdysozoa</taxon>
        <taxon>Arthropoda</taxon>
        <taxon>Crustacea</taxon>
        <taxon>Branchiopoda</taxon>
        <taxon>Diplostraca</taxon>
        <taxon>Cladocera</taxon>
        <taxon>Anomopoda</taxon>
        <taxon>Daphniidae</taxon>
        <taxon>Daphnia</taxon>
    </lineage>
</organism>
<dbReference type="InParanoid" id="E9I012"/>
<accession>E9I012</accession>
<reference evidence="1 2" key="1">
    <citation type="journal article" date="2011" name="Science">
        <title>The ecoresponsive genome of Daphnia pulex.</title>
        <authorList>
            <person name="Colbourne J.K."/>
            <person name="Pfrender M.E."/>
            <person name="Gilbert D."/>
            <person name="Thomas W.K."/>
            <person name="Tucker A."/>
            <person name="Oakley T.H."/>
            <person name="Tokishita S."/>
            <person name="Aerts A."/>
            <person name="Arnold G.J."/>
            <person name="Basu M.K."/>
            <person name="Bauer D.J."/>
            <person name="Caceres C.E."/>
            <person name="Carmel L."/>
            <person name="Casola C."/>
            <person name="Choi J.H."/>
            <person name="Detter J.C."/>
            <person name="Dong Q."/>
            <person name="Dusheyko S."/>
            <person name="Eads B.D."/>
            <person name="Frohlich T."/>
            <person name="Geiler-Samerotte K.A."/>
            <person name="Gerlach D."/>
            <person name="Hatcher P."/>
            <person name="Jogdeo S."/>
            <person name="Krijgsveld J."/>
            <person name="Kriventseva E.V."/>
            <person name="Kultz D."/>
            <person name="Laforsch C."/>
            <person name="Lindquist E."/>
            <person name="Lopez J."/>
            <person name="Manak J.R."/>
            <person name="Muller J."/>
            <person name="Pangilinan J."/>
            <person name="Patwardhan R.P."/>
            <person name="Pitluck S."/>
            <person name="Pritham E.J."/>
            <person name="Rechtsteiner A."/>
            <person name="Rho M."/>
            <person name="Rogozin I.B."/>
            <person name="Sakarya O."/>
            <person name="Salamov A."/>
            <person name="Schaack S."/>
            <person name="Shapiro H."/>
            <person name="Shiga Y."/>
            <person name="Skalitzky C."/>
            <person name="Smith Z."/>
            <person name="Souvorov A."/>
            <person name="Sung W."/>
            <person name="Tang Z."/>
            <person name="Tsuchiya D."/>
            <person name="Tu H."/>
            <person name="Vos H."/>
            <person name="Wang M."/>
            <person name="Wolf Y.I."/>
            <person name="Yamagata H."/>
            <person name="Yamada T."/>
            <person name="Ye Y."/>
            <person name="Shaw J.R."/>
            <person name="Andrews J."/>
            <person name="Crease T.J."/>
            <person name="Tang H."/>
            <person name="Lucas S.M."/>
            <person name="Robertson H.M."/>
            <person name="Bork P."/>
            <person name="Koonin E.V."/>
            <person name="Zdobnov E.M."/>
            <person name="Grigoriev I.V."/>
            <person name="Lynch M."/>
            <person name="Boore J.L."/>
        </authorList>
    </citation>
    <scope>NUCLEOTIDE SEQUENCE [LARGE SCALE GENOMIC DNA]</scope>
</reference>
<dbReference type="Proteomes" id="UP000000305">
    <property type="component" value="Unassembled WGS sequence"/>
</dbReference>
<gene>
    <name evidence="1" type="ORF">DAPPUDRAFT_119995</name>
</gene>
<dbReference type="KEGG" id="dpx:DAPPUDRAFT_119995"/>
<sequence length="180" mass="20429">MAVTTAAELRMQNMATYKAYTGQLDFGDNNPLWSAAFRLVEKAQKWRVRSYLLCGVILDFQMVVNLNFRSFFLIFNERDSVNDTLKSYQFVGIVDDVVQEGQDVVRWPAGSPEEAHQLIYLPQIPKKILAWKQVVAIMEDTLLVDVEPVDVEPVDVEPVDVEPVDVEPVDVLSTPLTSRL</sequence>
<dbReference type="EMBL" id="GL733452">
    <property type="protein sequence ID" value="EFX62668.1"/>
    <property type="molecule type" value="Genomic_DNA"/>
</dbReference>
<name>E9I012_DAPPU</name>